<dbReference type="InterPro" id="IPR013103">
    <property type="entry name" value="RVT_2"/>
</dbReference>
<dbReference type="Proteomes" id="UP001151760">
    <property type="component" value="Unassembled WGS sequence"/>
</dbReference>
<dbReference type="EMBL" id="BQNB010011587">
    <property type="protein sequence ID" value="GJS92521.1"/>
    <property type="molecule type" value="Genomic_DNA"/>
</dbReference>
<feature type="domain" description="Reverse transcriptase Ty1/copia-type" evidence="1">
    <location>
        <begin position="396"/>
        <end position="434"/>
    </location>
</feature>
<dbReference type="InterPro" id="IPR054722">
    <property type="entry name" value="PolX-like_BBD"/>
</dbReference>
<reference evidence="3" key="2">
    <citation type="submission" date="2022-01" db="EMBL/GenBank/DDBJ databases">
        <authorList>
            <person name="Yamashiro T."/>
            <person name="Shiraishi A."/>
            <person name="Satake H."/>
            <person name="Nakayama K."/>
        </authorList>
    </citation>
    <scope>NUCLEOTIDE SEQUENCE</scope>
</reference>
<gene>
    <name evidence="3" type="ORF">Tco_0799489</name>
</gene>
<feature type="domain" description="Retrovirus-related Pol polyprotein from transposon TNT 1-94-like beta-barrel" evidence="2">
    <location>
        <begin position="232"/>
        <end position="278"/>
    </location>
</feature>
<keyword evidence="4" id="KW-1185">Reference proteome</keyword>
<evidence type="ECO:0000313" key="3">
    <source>
        <dbReference type="EMBL" id="GJS92521.1"/>
    </source>
</evidence>
<evidence type="ECO:0000259" key="2">
    <source>
        <dbReference type="Pfam" id="PF22936"/>
    </source>
</evidence>
<dbReference type="Pfam" id="PF22936">
    <property type="entry name" value="Pol_BBD"/>
    <property type="match status" value="1"/>
</dbReference>
<organism evidence="3 4">
    <name type="scientific">Tanacetum coccineum</name>
    <dbReference type="NCBI Taxonomy" id="301880"/>
    <lineage>
        <taxon>Eukaryota</taxon>
        <taxon>Viridiplantae</taxon>
        <taxon>Streptophyta</taxon>
        <taxon>Embryophyta</taxon>
        <taxon>Tracheophyta</taxon>
        <taxon>Spermatophyta</taxon>
        <taxon>Magnoliopsida</taxon>
        <taxon>eudicotyledons</taxon>
        <taxon>Gunneridae</taxon>
        <taxon>Pentapetalae</taxon>
        <taxon>asterids</taxon>
        <taxon>campanulids</taxon>
        <taxon>Asterales</taxon>
        <taxon>Asteraceae</taxon>
        <taxon>Asteroideae</taxon>
        <taxon>Anthemideae</taxon>
        <taxon>Anthemidinae</taxon>
        <taxon>Tanacetum</taxon>
    </lineage>
</organism>
<dbReference type="Pfam" id="PF07727">
    <property type="entry name" value="RVT_2"/>
    <property type="match status" value="1"/>
</dbReference>
<evidence type="ECO:0000259" key="1">
    <source>
        <dbReference type="Pfam" id="PF07727"/>
    </source>
</evidence>
<protein>
    <submittedName>
        <fullName evidence="3">Ribonuclease H-like domain-containing protein</fullName>
    </submittedName>
</protein>
<proteinExistence type="predicted"/>
<accession>A0ABQ4ZT43</accession>
<comment type="caution">
    <text evidence="3">The sequence shown here is derived from an EMBL/GenBank/DDBJ whole genome shotgun (WGS) entry which is preliminary data.</text>
</comment>
<evidence type="ECO:0000313" key="4">
    <source>
        <dbReference type="Proteomes" id="UP001151760"/>
    </source>
</evidence>
<sequence>MESRDYALWEGHREWESWVPIPENNNTKESGTSTTIKMIVPATIEEKTCKKNDVKARSLLLMALPNEHQLTFDQYVDAQSNVIAIVYAFLSLKPNGSQLVHEDLEQLHDDDLEEIDLKWNMTLLSMRARKARNVTTAIKWDIFPRNCRAPEVKTTEIGSRGIDSGKHVLSWHSQISEQHTKEVLYKDWKEKFFYPANHVSEVEPKKVRKNNDAPIIEDWESDAIQKLNDKGFVDSGCSRHMTGNIAHLSDFKDFDGGYVTFGGGAYGGRITGKGTQRVSDSSTSSQQDQDNQDCIVMPIWKDCHILVMLHQDFVADAHKDKRCSTMLILPQISKLILVVEIREVVVCPEVNTAGPVAIGTSGFTETRKYERGIVIRNKARIIALRTYSREDRTMMEIKEEVYVCQPPGFEDLDHPDKVYKAVKALYGLHQAPRACDYAGGATQDEECQPLREGRNAKKWIQVGKIDTELNVADLLTKVLTAGRFQ</sequence>
<name>A0ABQ4ZT43_9ASTR</name>
<reference evidence="3" key="1">
    <citation type="journal article" date="2022" name="Int. J. Mol. Sci.">
        <title>Draft Genome of Tanacetum Coccineum: Genomic Comparison of Closely Related Tanacetum-Family Plants.</title>
        <authorList>
            <person name="Yamashiro T."/>
            <person name="Shiraishi A."/>
            <person name="Nakayama K."/>
            <person name="Satake H."/>
        </authorList>
    </citation>
    <scope>NUCLEOTIDE SEQUENCE</scope>
</reference>